<proteinExistence type="predicted"/>
<protein>
    <submittedName>
        <fullName evidence="1">Uncharacterized protein</fullName>
    </submittedName>
</protein>
<keyword evidence="2" id="KW-1185">Reference proteome</keyword>
<evidence type="ECO:0000313" key="1">
    <source>
        <dbReference type="EMBL" id="GEP40917.1"/>
    </source>
</evidence>
<accession>A0A512M2F0</accession>
<name>A0A512M2F0_9BACT</name>
<evidence type="ECO:0000313" key="2">
    <source>
        <dbReference type="Proteomes" id="UP000321577"/>
    </source>
</evidence>
<comment type="caution">
    <text evidence="1">The sequence shown here is derived from an EMBL/GenBank/DDBJ whole genome shotgun (WGS) entry which is preliminary data.</text>
</comment>
<dbReference type="Proteomes" id="UP000321577">
    <property type="component" value="Unassembled WGS sequence"/>
</dbReference>
<gene>
    <name evidence="1" type="ORF">BGE01nite_02080</name>
</gene>
<reference evidence="1 2" key="1">
    <citation type="submission" date="2019-07" db="EMBL/GenBank/DDBJ databases">
        <title>Whole genome shotgun sequence of Brevifollis gellanilyticus NBRC 108608.</title>
        <authorList>
            <person name="Hosoyama A."/>
            <person name="Uohara A."/>
            <person name="Ohji S."/>
            <person name="Ichikawa N."/>
        </authorList>
    </citation>
    <scope>NUCLEOTIDE SEQUENCE [LARGE SCALE GENOMIC DNA]</scope>
    <source>
        <strain evidence="1 2">NBRC 108608</strain>
    </source>
</reference>
<dbReference type="AlphaFoldDB" id="A0A512M2F0"/>
<organism evidence="1 2">
    <name type="scientific">Brevifollis gellanilyticus</name>
    <dbReference type="NCBI Taxonomy" id="748831"/>
    <lineage>
        <taxon>Bacteria</taxon>
        <taxon>Pseudomonadati</taxon>
        <taxon>Verrucomicrobiota</taxon>
        <taxon>Verrucomicrobiia</taxon>
        <taxon>Verrucomicrobiales</taxon>
        <taxon>Verrucomicrobiaceae</taxon>
    </lineage>
</organism>
<sequence>MPLVSSHSTLSPLFTALTESVKAEEEVIEQLITRVRQNDQGEIISAARRLADIRQGVQRQDLSSSDPSS</sequence>
<dbReference type="EMBL" id="BKAG01000001">
    <property type="protein sequence ID" value="GEP40917.1"/>
    <property type="molecule type" value="Genomic_DNA"/>
</dbReference>